<keyword evidence="2" id="KW-0813">Transport</keyword>
<sequence>MNNDTHPGAAAVTAAGTGPEPDADARTAVQVDEKGVRKVAFAAFVGTALEWYDYYLFGTAAALVFNHLYFTDLNALAATMASFATFGVGFVARPFGAFLFGLLGDRIGRKPTLIISIVAIGTATGVVGLLPTYESIGVVAPILLTLLRLLQGLAVGGEWGGATTLAIEHAPAEKRGRYAAMVQIGSPAGTLLSSMAFSLVLLLPDDAVDSWGWRLPFLAAFPLLVVAMLIRMQAEESPVFEQIMAEDEKNEAEKGSAFDVFRKGWKQLIVAIAVALLGVGGFYVLNTFVISYATGTLGVERQAVVNATLVAAVVQILVIVPFGRVSERIGPGRVVVFGGILTAVAAWPLFALINTGSVAAITVAVALGIGMVTISYSVTGALLSELFPAKLRYSGVALGYNLAGALTGFLPFIATALMNAQDEPSATPAIVLLVVISLLTALGGYVGERMRVEDDVVVKAG</sequence>
<evidence type="ECO:0000256" key="3">
    <source>
        <dbReference type="ARBA" id="ARBA00022475"/>
    </source>
</evidence>
<feature type="domain" description="Major facilitator superfamily (MFS) profile" evidence="9">
    <location>
        <begin position="39"/>
        <end position="452"/>
    </location>
</feature>
<feature type="transmembrane region" description="Helical" evidence="8">
    <location>
        <begin position="359"/>
        <end position="383"/>
    </location>
</feature>
<evidence type="ECO:0000256" key="4">
    <source>
        <dbReference type="ARBA" id="ARBA00022692"/>
    </source>
</evidence>
<feature type="region of interest" description="Disordered" evidence="7">
    <location>
        <begin position="1"/>
        <end position="23"/>
    </location>
</feature>
<feature type="transmembrane region" description="Helical" evidence="8">
    <location>
        <begin position="136"/>
        <end position="157"/>
    </location>
</feature>
<name>A0A2Z3YRD5_9CORY</name>
<comment type="subcellular location">
    <subcellularLocation>
        <location evidence="1">Cell membrane</location>
        <topology evidence="1">Multi-pass membrane protein</topology>
    </subcellularLocation>
</comment>
<feature type="transmembrane region" description="Helical" evidence="8">
    <location>
        <begin position="178"/>
        <end position="203"/>
    </location>
</feature>
<evidence type="ECO:0000313" key="10">
    <source>
        <dbReference type="EMBL" id="AWT25074.1"/>
    </source>
</evidence>
<feature type="compositionally biased region" description="Low complexity" evidence="7">
    <location>
        <begin position="1"/>
        <end position="20"/>
    </location>
</feature>
<feature type="transmembrane region" description="Helical" evidence="8">
    <location>
        <begin position="334"/>
        <end position="353"/>
    </location>
</feature>
<dbReference type="PROSITE" id="PS00217">
    <property type="entry name" value="SUGAR_TRANSPORT_2"/>
    <property type="match status" value="1"/>
</dbReference>
<evidence type="ECO:0000256" key="7">
    <source>
        <dbReference type="SAM" id="MobiDB-lite"/>
    </source>
</evidence>
<feature type="transmembrane region" description="Helical" evidence="8">
    <location>
        <begin position="303"/>
        <end position="322"/>
    </location>
</feature>
<keyword evidence="6 8" id="KW-0472">Membrane</keyword>
<dbReference type="EMBL" id="CP024988">
    <property type="protein sequence ID" value="AWT25074.1"/>
    <property type="molecule type" value="Genomic_DNA"/>
</dbReference>
<evidence type="ECO:0000256" key="1">
    <source>
        <dbReference type="ARBA" id="ARBA00004651"/>
    </source>
</evidence>
<feature type="transmembrane region" description="Helical" evidence="8">
    <location>
        <begin position="395"/>
        <end position="414"/>
    </location>
</feature>
<keyword evidence="3" id="KW-1003">Cell membrane</keyword>
<dbReference type="GO" id="GO:0005886">
    <property type="term" value="C:plasma membrane"/>
    <property type="evidence" value="ECO:0007669"/>
    <property type="project" value="UniProtKB-SubCell"/>
</dbReference>
<organism evidence="10 11">
    <name type="scientific">Corynebacterium provencense</name>
    <dbReference type="NCBI Taxonomy" id="1737425"/>
    <lineage>
        <taxon>Bacteria</taxon>
        <taxon>Bacillati</taxon>
        <taxon>Actinomycetota</taxon>
        <taxon>Actinomycetes</taxon>
        <taxon>Mycobacteriales</taxon>
        <taxon>Corynebacteriaceae</taxon>
        <taxon>Corynebacterium</taxon>
    </lineage>
</organism>
<dbReference type="Gene3D" id="1.20.1250.20">
    <property type="entry name" value="MFS general substrate transporter like domains"/>
    <property type="match status" value="2"/>
</dbReference>
<dbReference type="AlphaFoldDB" id="A0A2Z3YRD5"/>
<dbReference type="InterPro" id="IPR036259">
    <property type="entry name" value="MFS_trans_sf"/>
</dbReference>
<evidence type="ECO:0000256" key="8">
    <source>
        <dbReference type="SAM" id="Phobius"/>
    </source>
</evidence>
<dbReference type="RefSeq" id="WP_227871129.1">
    <property type="nucleotide sequence ID" value="NZ_CP024988.1"/>
</dbReference>
<feature type="transmembrane region" description="Helical" evidence="8">
    <location>
        <begin position="268"/>
        <end position="291"/>
    </location>
</feature>
<dbReference type="GO" id="GO:0022857">
    <property type="term" value="F:transmembrane transporter activity"/>
    <property type="evidence" value="ECO:0007669"/>
    <property type="project" value="InterPro"/>
</dbReference>
<feature type="transmembrane region" description="Helical" evidence="8">
    <location>
        <begin position="215"/>
        <end position="234"/>
    </location>
</feature>
<feature type="transmembrane region" description="Helical" evidence="8">
    <location>
        <begin position="426"/>
        <end position="446"/>
    </location>
</feature>
<evidence type="ECO:0000259" key="9">
    <source>
        <dbReference type="PROSITE" id="PS50850"/>
    </source>
</evidence>
<protein>
    <submittedName>
        <fullName evidence="10">Proline/betaine transporter</fullName>
    </submittedName>
</protein>
<dbReference type="SUPFAM" id="SSF103473">
    <property type="entry name" value="MFS general substrate transporter"/>
    <property type="match status" value="1"/>
</dbReference>
<keyword evidence="4 8" id="KW-0812">Transmembrane</keyword>
<feature type="transmembrane region" description="Helical" evidence="8">
    <location>
        <begin position="51"/>
        <end position="70"/>
    </location>
</feature>
<evidence type="ECO:0000256" key="6">
    <source>
        <dbReference type="ARBA" id="ARBA00023136"/>
    </source>
</evidence>
<dbReference type="KEGG" id="cpre:Csp1_02480"/>
<gene>
    <name evidence="10" type="primary">proP_2</name>
    <name evidence="10" type="ORF">Csp1_02480</name>
</gene>
<keyword evidence="5 8" id="KW-1133">Transmembrane helix</keyword>
<dbReference type="PANTHER" id="PTHR43045:SF1">
    <property type="entry name" value="SHIKIMATE TRANSPORTER"/>
    <property type="match status" value="1"/>
</dbReference>
<evidence type="ECO:0000256" key="5">
    <source>
        <dbReference type="ARBA" id="ARBA00022989"/>
    </source>
</evidence>
<dbReference type="InterPro" id="IPR011701">
    <property type="entry name" value="MFS"/>
</dbReference>
<dbReference type="Pfam" id="PF07690">
    <property type="entry name" value="MFS_1"/>
    <property type="match status" value="1"/>
</dbReference>
<keyword evidence="11" id="KW-1185">Reference proteome</keyword>
<evidence type="ECO:0000256" key="2">
    <source>
        <dbReference type="ARBA" id="ARBA00022448"/>
    </source>
</evidence>
<dbReference type="CDD" id="cd17369">
    <property type="entry name" value="MFS_ShiA_like"/>
    <property type="match status" value="1"/>
</dbReference>
<proteinExistence type="predicted"/>
<feature type="transmembrane region" description="Helical" evidence="8">
    <location>
        <begin position="76"/>
        <end position="100"/>
    </location>
</feature>
<dbReference type="InterPro" id="IPR005829">
    <property type="entry name" value="Sugar_transporter_CS"/>
</dbReference>
<dbReference type="PROSITE" id="PS50850">
    <property type="entry name" value="MFS"/>
    <property type="match status" value="1"/>
</dbReference>
<evidence type="ECO:0000313" key="11">
    <source>
        <dbReference type="Proteomes" id="UP000247696"/>
    </source>
</evidence>
<reference evidence="11" key="1">
    <citation type="submission" date="2017-11" db="EMBL/GenBank/DDBJ databases">
        <title>Otitis media/interna in a cat caused by the recently described species Corynebacterium provencense.</title>
        <authorList>
            <person name="Kittl S."/>
            <person name="Brodard I."/>
            <person name="Rychener L."/>
            <person name="Jores J."/>
            <person name="Roosje P."/>
            <person name="Gobeli Brawand S."/>
        </authorList>
    </citation>
    <scope>NUCLEOTIDE SEQUENCE [LARGE SCALE GENOMIC DNA]</scope>
    <source>
        <strain evidence="11">17KM38</strain>
    </source>
</reference>
<feature type="transmembrane region" description="Helical" evidence="8">
    <location>
        <begin position="112"/>
        <end position="130"/>
    </location>
</feature>
<dbReference type="PANTHER" id="PTHR43045">
    <property type="entry name" value="SHIKIMATE TRANSPORTER"/>
    <property type="match status" value="1"/>
</dbReference>
<dbReference type="InterPro" id="IPR020846">
    <property type="entry name" value="MFS_dom"/>
</dbReference>
<dbReference type="Proteomes" id="UP000247696">
    <property type="component" value="Chromosome"/>
</dbReference>
<accession>A0A2Z3YRD5</accession>